<feature type="domain" description="GFO/IDH/MocA-like oxidoreductase" evidence="2">
    <location>
        <begin position="138"/>
        <end position="261"/>
    </location>
</feature>
<dbReference type="SUPFAM" id="SSF55347">
    <property type="entry name" value="Glyceraldehyde-3-phosphate dehydrogenase-like, C-terminal domain"/>
    <property type="match status" value="1"/>
</dbReference>
<evidence type="ECO:0000259" key="1">
    <source>
        <dbReference type="Pfam" id="PF01408"/>
    </source>
</evidence>
<dbReference type="SUPFAM" id="SSF51735">
    <property type="entry name" value="NAD(P)-binding Rossmann-fold domains"/>
    <property type="match status" value="1"/>
</dbReference>
<dbReference type="Pfam" id="PF22725">
    <property type="entry name" value="GFO_IDH_MocA_C3"/>
    <property type="match status" value="1"/>
</dbReference>
<dbReference type="Gene3D" id="3.30.360.10">
    <property type="entry name" value="Dihydrodipicolinate Reductase, domain 2"/>
    <property type="match status" value="1"/>
</dbReference>
<feature type="domain" description="Gfo/Idh/MocA-like oxidoreductase N-terminal" evidence="1">
    <location>
        <begin position="8"/>
        <end position="128"/>
    </location>
</feature>
<reference evidence="3" key="1">
    <citation type="submission" date="2020-02" db="EMBL/GenBank/DDBJ databases">
        <authorList>
            <person name="Meier V. D."/>
        </authorList>
    </citation>
    <scope>NUCLEOTIDE SEQUENCE</scope>
    <source>
        <strain evidence="3">AVDCRST_MAG19</strain>
    </source>
</reference>
<dbReference type="GO" id="GO:0000166">
    <property type="term" value="F:nucleotide binding"/>
    <property type="evidence" value="ECO:0007669"/>
    <property type="project" value="InterPro"/>
</dbReference>
<protein>
    <submittedName>
        <fullName evidence="3">Uncharacterized protein</fullName>
    </submittedName>
</protein>
<gene>
    <name evidence="3" type="ORF">AVDCRST_MAG19-246</name>
</gene>
<evidence type="ECO:0000313" key="3">
    <source>
        <dbReference type="EMBL" id="CAA9546009.1"/>
    </source>
</evidence>
<dbReference type="PANTHER" id="PTHR43377">
    <property type="entry name" value="BILIVERDIN REDUCTASE A"/>
    <property type="match status" value="1"/>
</dbReference>
<organism evidence="3">
    <name type="scientific">uncultured Thermomicrobiales bacterium</name>
    <dbReference type="NCBI Taxonomy" id="1645740"/>
    <lineage>
        <taxon>Bacteria</taxon>
        <taxon>Pseudomonadati</taxon>
        <taxon>Thermomicrobiota</taxon>
        <taxon>Thermomicrobia</taxon>
        <taxon>Thermomicrobiales</taxon>
        <taxon>environmental samples</taxon>
    </lineage>
</organism>
<dbReference type="InterPro" id="IPR036291">
    <property type="entry name" value="NAD(P)-bd_dom_sf"/>
</dbReference>
<proteinExistence type="predicted"/>
<sequence length="346" mass="36329">MPPSGTIGIAVHGAGNVATGHLGAYLRNPACRVLAIGSRTAEGAARKARELGLDPGGVGIYDSIDALLAHPGVDAVSICTPHARHAEDAIAAARAGKHMLIEKPVALDHAQLRAMDAAVAAAGVRTVCGFVLRWNPSVQAARALVAEGFLGEVLYVQADYWHNPEQSGYPGSEHHLRRMDASAMLLGGCHAVDLARYLMGSDVVEVSAQQTAGAPGSPFAPMQAAVVKFANGRIGKVSACVEQWMPYQFNLDLLGTDGGLRDNRFYSRKLPGVTDWATFPTVLPNSGAVGHHPFQGEIDHFLGCVRDGVESHASLRDAVNTHEACFAIDRSGAEGGVPISVPQASR</sequence>
<accession>A0A6J4UEH7</accession>
<evidence type="ECO:0000259" key="2">
    <source>
        <dbReference type="Pfam" id="PF22725"/>
    </source>
</evidence>
<dbReference type="InterPro" id="IPR051450">
    <property type="entry name" value="Gfo/Idh/MocA_Oxidoreductases"/>
</dbReference>
<dbReference type="InterPro" id="IPR055170">
    <property type="entry name" value="GFO_IDH_MocA-like_dom"/>
</dbReference>
<dbReference type="InterPro" id="IPR000683">
    <property type="entry name" value="Gfo/Idh/MocA-like_OxRdtase_N"/>
</dbReference>
<name>A0A6J4UEH7_9BACT</name>
<dbReference type="AlphaFoldDB" id="A0A6J4UEH7"/>
<dbReference type="Pfam" id="PF01408">
    <property type="entry name" value="GFO_IDH_MocA"/>
    <property type="match status" value="1"/>
</dbReference>
<dbReference type="PANTHER" id="PTHR43377:SF1">
    <property type="entry name" value="BILIVERDIN REDUCTASE A"/>
    <property type="match status" value="1"/>
</dbReference>
<dbReference type="EMBL" id="CADCWL010000015">
    <property type="protein sequence ID" value="CAA9546009.1"/>
    <property type="molecule type" value="Genomic_DNA"/>
</dbReference>
<dbReference type="Gene3D" id="3.40.50.720">
    <property type="entry name" value="NAD(P)-binding Rossmann-like Domain"/>
    <property type="match status" value="1"/>
</dbReference>